<evidence type="ECO:0000256" key="10">
    <source>
        <dbReference type="SAM" id="MobiDB-lite"/>
    </source>
</evidence>
<dbReference type="EMBL" id="SUNJ01012672">
    <property type="protein sequence ID" value="TPP57845.1"/>
    <property type="molecule type" value="Genomic_DNA"/>
</dbReference>
<keyword evidence="1" id="KW-0813">Transport</keyword>
<keyword evidence="6" id="KW-0508">mRNA splicing</keyword>
<reference evidence="12 13" key="1">
    <citation type="submission" date="2019-04" db="EMBL/GenBank/DDBJ databases">
        <title>Annotation for the trematode Fasciola gigantica.</title>
        <authorList>
            <person name="Choi Y.-J."/>
        </authorList>
    </citation>
    <scope>NUCLEOTIDE SEQUENCE [LARGE SCALE GENOMIC DNA]</scope>
    <source>
        <strain evidence="12">Uganda_cow_1</strain>
    </source>
</reference>
<dbReference type="GO" id="GO:0006397">
    <property type="term" value="P:mRNA processing"/>
    <property type="evidence" value="ECO:0007669"/>
    <property type="project" value="UniProtKB-KW"/>
</dbReference>
<feature type="region of interest" description="Disordered" evidence="10">
    <location>
        <begin position="55"/>
        <end position="307"/>
    </location>
</feature>
<dbReference type="GO" id="GO:0005634">
    <property type="term" value="C:nucleus"/>
    <property type="evidence" value="ECO:0007669"/>
    <property type="project" value="UniProtKB-SubCell"/>
</dbReference>
<evidence type="ECO:0000256" key="3">
    <source>
        <dbReference type="ARBA" id="ARBA00022816"/>
    </source>
</evidence>
<evidence type="ECO:0000256" key="6">
    <source>
        <dbReference type="ARBA" id="ARBA00023187"/>
    </source>
</evidence>
<evidence type="ECO:0000313" key="13">
    <source>
        <dbReference type="Proteomes" id="UP000316759"/>
    </source>
</evidence>
<feature type="compositionally biased region" description="Acidic residues" evidence="10">
    <location>
        <begin position="289"/>
        <end position="298"/>
    </location>
</feature>
<dbReference type="GO" id="GO:0016973">
    <property type="term" value="P:poly(A)+ mRNA export from nucleus"/>
    <property type="evidence" value="ECO:0007669"/>
    <property type="project" value="TreeGrafter"/>
</dbReference>
<evidence type="ECO:0000256" key="5">
    <source>
        <dbReference type="ARBA" id="ARBA00023163"/>
    </source>
</evidence>
<keyword evidence="3" id="KW-0509">mRNA transport</keyword>
<evidence type="ECO:0000313" key="12">
    <source>
        <dbReference type="EMBL" id="TPP57845.1"/>
    </source>
</evidence>
<evidence type="ECO:0000259" key="11">
    <source>
        <dbReference type="PROSITE" id="PS51319"/>
    </source>
</evidence>
<keyword evidence="2" id="KW-0507">mRNA processing</keyword>
<dbReference type="InterPro" id="IPR017923">
    <property type="entry name" value="TFIIS_N"/>
</dbReference>
<evidence type="ECO:0000256" key="8">
    <source>
        <dbReference type="ARBA" id="ARBA00037992"/>
    </source>
</evidence>
<feature type="compositionally biased region" description="Acidic residues" evidence="10">
    <location>
        <begin position="194"/>
        <end position="219"/>
    </location>
</feature>
<dbReference type="PANTHER" id="PTHR46010">
    <property type="entry name" value="PROTEIN IWS1 HOMOLOG"/>
    <property type="match status" value="1"/>
</dbReference>
<evidence type="ECO:0000256" key="1">
    <source>
        <dbReference type="ARBA" id="ARBA00022448"/>
    </source>
</evidence>
<feature type="compositionally biased region" description="Basic and acidic residues" evidence="10">
    <location>
        <begin position="147"/>
        <end position="156"/>
    </location>
</feature>
<dbReference type="FunFam" id="1.20.930.10:FF:000001">
    <property type="entry name" value="IWS1, SUPT6H interacting protein"/>
    <property type="match status" value="1"/>
</dbReference>
<evidence type="ECO:0000256" key="2">
    <source>
        <dbReference type="ARBA" id="ARBA00022664"/>
    </source>
</evidence>
<keyword evidence="4" id="KW-0805">Transcription regulation</keyword>
<evidence type="ECO:0000256" key="4">
    <source>
        <dbReference type="ARBA" id="ARBA00023015"/>
    </source>
</evidence>
<dbReference type="SUPFAM" id="SSF47676">
    <property type="entry name" value="Conserved domain common to transcription factors TFIIS, elongin A, CRSP70"/>
    <property type="match status" value="1"/>
</dbReference>
<dbReference type="Proteomes" id="UP000316759">
    <property type="component" value="Unassembled WGS sequence"/>
</dbReference>
<feature type="region of interest" description="Disordered" evidence="10">
    <location>
        <begin position="510"/>
        <end position="529"/>
    </location>
</feature>
<evidence type="ECO:0000256" key="7">
    <source>
        <dbReference type="ARBA" id="ARBA00023242"/>
    </source>
</evidence>
<comment type="similarity">
    <text evidence="8">Belongs to the IWS1 family.</text>
</comment>
<evidence type="ECO:0000256" key="9">
    <source>
        <dbReference type="PROSITE-ProRule" id="PRU00649"/>
    </source>
</evidence>
<proteinExistence type="inferred from homology"/>
<keyword evidence="5" id="KW-0804">Transcription</keyword>
<comment type="subcellular location">
    <subcellularLocation>
        <location evidence="9">Nucleus</location>
    </subcellularLocation>
</comment>
<dbReference type="InterPro" id="IPR035441">
    <property type="entry name" value="TFIIS/LEDGF_dom_sf"/>
</dbReference>
<accession>A0A504YC47</accession>
<dbReference type="Gene3D" id="1.20.930.10">
    <property type="entry name" value="Conserved domain common to transcription factors TFIIS, elongin A, CRSP70"/>
    <property type="match status" value="1"/>
</dbReference>
<dbReference type="AlphaFoldDB" id="A0A504YC47"/>
<protein>
    <submittedName>
        <fullName evidence="12">Putative transcription factor IWS1</fullName>
    </submittedName>
</protein>
<dbReference type="STRING" id="46835.A0A504YC47"/>
<comment type="caution">
    <text evidence="12">The sequence shown here is derived from an EMBL/GenBank/DDBJ whole genome shotgun (WGS) entry which is preliminary data.</text>
</comment>
<keyword evidence="13" id="KW-1185">Reference proteome</keyword>
<feature type="compositionally biased region" description="Acidic residues" evidence="10">
    <location>
        <begin position="232"/>
        <end position="259"/>
    </location>
</feature>
<dbReference type="OrthoDB" id="21124at2759"/>
<feature type="compositionally biased region" description="Polar residues" evidence="10">
    <location>
        <begin position="113"/>
        <end position="124"/>
    </location>
</feature>
<name>A0A504YC47_FASGI</name>
<dbReference type="InterPro" id="IPR051037">
    <property type="entry name" value="RNAPII_TF_IWS1"/>
</dbReference>
<dbReference type="GO" id="GO:0008380">
    <property type="term" value="P:RNA splicing"/>
    <property type="evidence" value="ECO:0007669"/>
    <property type="project" value="UniProtKB-KW"/>
</dbReference>
<gene>
    <name evidence="12" type="ORF">FGIG_00958</name>
</gene>
<feature type="compositionally biased region" description="Basic and acidic residues" evidence="10">
    <location>
        <begin position="175"/>
        <end position="187"/>
    </location>
</feature>
<keyword evidence="7 9" id="KW-0539">Nucleus</keyword>
<dbReference type="PANTHER" id="PTHR46010:SF1">
    <property type="entry name" value="PROTEIN IWS1 HOMOLOG"/>
    <property type="match status" value="1"/>
</dbReference>
<sequence>MTHPGYDPQHVEPIDDLDKAYQPCYVAPEPDEDSMFDELSEDDQVVEPDSPVAYFADTPRSASGVVRNEGSAYIPTSRNKRSSDSPNIAPESDEDHEYRVEPVRDVITPAYAPSQTFGSPSAGSLSDEYSDGEPDVNAQLSFAQFKPEPRERDHAKQSSTEVVVRSDEEILSPSEDIHEVTTEKQLEQRQGFEGYDDGDSGGENQLNEDFEGFEQDEQPEAQVDGIIADIFGESDAEEEEFEGFAENEVDDEGQADDQDVAQNEPNKDADRPSTAQSEDASSRRHTADSDNDEEDDGGEGFVSDFDKIMSRKREEMRRRRRRARDIEFLNDSDDQIVAMISRMRDAADEDRQLLTENKPATRKLTMLTEVRNLLRRADLKAALVENGMLSAITEWLSPLPGHTLPNLVIRDTMLTCLRDFQPLSTEVLQESGIGKALMYLYKHPRETRENKDKAQRLINEWLRPIFNLTSDYRTLTKEERKQLDYEHLPKRRNIENENYDHRDINRELDGEGKGLLRPGDPGWVGRARVPQPSNKRIICNRAPKGRVSVQWGKQTQMTMKRRVGERRRAPTNDLTTTQAWFGWCRSLARMLSAGDYRPTFGNLALKSARCMVQAESGRASSDECGRT</sequence>
<dbReference type="PROSITE" id="PS51319">
    <property type="entry name" value="TFIIS_N"/>
    <property type="match status" value="1"/>
</dbReference>
<organism evidence="12 13">
    <name type="scientific">Fasciola gigantica</name>
    <name type="common">Giant liver fluke</name>
    <dbReference type="NCBI Taxonomy" id="46835"/>
    <lineage>
        <taxon>Eukaryota</taxon>
        <taxon>Metazoa</taxon>
        <taxon>Spiralia</taxon>
        <taxon>Lophotrochozoa</taxon>
        <taxon>Platyhelminthes</taxon>
        <taxon>Trematoda</taxon>
        <taxon>Digenea</taxon>
        <taxon>Plagiorchiida</taxon>
        <taxon>Echinostomata</taxon>
        <taxon>Echinostomatoidea</taxon>
        <taxon>Fasciolidae</taxon>
        <taxon>Fasciola</taxon>
    </lineage>
</organism>
<feature type="domain" description="TFIIS N-terminal" evidence="11">
    <location>
        <begin position="390"/>
        <end position="468"/>
    </location>
</feature>
<dbReference type="Pfam" id="PF08711">
    <property type="entry name" value="Med26"/>
    <property type="match status" value="1"/>
</dbReference>